<proteinExistence type="predicted"/>
<keyword evidence="4" id="KW-1185">Reference proteome</keyword>
<keyword evidence="2" id="KW-0732">Signal</keyword>
<feature type="signal peptide" evidence="2">
    <location>
        <begin position="1"/>
        <end position="22"/>
    </location>
</feature>
<feature type="transmembrane region" description="Helical" evidence="1">
    <location>
        <begin position="138"/>
        <end position="155"/>
    </location>
</feature>
<evidence type="ECO:0000256" key="2">
    <source>
        <dbReference type="SAM" id="SignalP"/>
    </source>
</evidence>
<dbReference type="Pfam" id="PF11911">
    <property type="entry name" value="DUF3429"/>
    <property type="match status" value="1"/>
</dbReference>
<dbReference type="EMBL" id="BLJE01000004">
    <property type="protein sequence ID" value="GFE66393.1"/>
    <property type="molecule type" value="Genomic_DNA"/>
</dbReference>
<sequence>MRKIPRSALLLGLAGVLPFALAAFLAEFPAPEIGGEAYILVHPKDAPAILSAYGTVILCFMSGVLWGFAAKGPTERATRGYALSVVPALYAFFLTTRHLFGVKSDVAAIQFLIAGFIGVLALDYLFWKQGDAPPWWMALRGLLTGLVVFCLWIGLP</sequence>
<dbReference type="PANTHER" id="PTHR15887:SF1">
    <property type="entry name" value="TRANSMEMBRANE PROTEIN 69"/>
    <property type="match status" value="1"/>
</dbReference>
<keyword evidence="1" id="KW-0812">Transmembrane</keyword>
<gene>
    <name evidence="3" type="ORF">KIN_34670</name>
</gene>
<dbReference type="AlphaFoldDB" id="A0A6N6JJ53"/>
<dbReference type="OrthoDB" id="5297436at2"/>
<organism evidence="3 4">
    <name type="scientific">Litoreibacter roseus</name>
    <dbReference type="NCBI Taxonomy" id="2601869"/>
    <lineage>
        <taxon>Bacteria</taxon>
        <taxon>Pseudomonadati</taxon>
        <taxon>Pseudomonadota</taxon>
        <taxon>Alphaproteobacteria</taxon>
        <taxon>Rhodobacterales</taxon>
        <taxon>Roseobacteraceae</taxon>
        <taxon>Litoreibacter</taxon>
    </lineage>
</organism>
<feature type="transmembrane region" description="Helical" evidence="1">
    <location>
        <begin position="106"/>
        <end position="126"/>
    </location>
</feature>
<dbReference type="InterPro" id="IPR021836">
    <property type="entry name" value="DUF3429"/>
</dbReference>
<comment type="caution">
    <text evidence="3">The sequence shown here is derived from an EMBL/GenBank/DDBJ whole genome shotgun (WGS) entry which is preliminary data.</text>
</comment>
<feature type="chain" id="PRO_5026704655" evidence="2">
    <location>
        <begin position="23"/>
        <end position="156"/>
    </location>
</feature>
<evidence type="ECO:0000313" key="3">
    <source>
        <dbReference type="EMBL" id="GFE66393.1"/>
    </source>
</evidence>
<dbReference type="PANTHER" id="PTHR15887">
    <property type="entry name" value="TRANSMEMBRANE PROTEIN 69"/>
    <property type="match status" value="1"/>
</dbReference>
<name>A0A6N6JJ53_9RHOB</name>
<feature type="transmembrane region" description="Helical" evidence="1">
    <location>
        <begin position="81"/>
        <end position="100"/>
    </location>
</feature>
<keyword evidence="1" id="KW-1133">Transmembrane helix</keyword>
<protein>
    <submittedName>
        <fullName evidence="3">Membrane protein</fullName>
    </submittedName>
</protein>
<feature type="transmembrane region" description="Helical" evidence="1">
    <location>
        <begin position="46"/>
        <end position="69"/>
    </location>
</feature>
<reference evidence="3 4" key="1">
    <citation type="submission" date="2019-12" db="EMBL/GenBank/DDBJ databases">
        <title>Litoreibacter badius sp. nov., a novel bacteriochlorophyll a-containing bacterium in the genus Litoreibacter.</title>
        <authorList>
            <person name="Kanamuro M."/>
            <person name="Takabe Y."/>
            <person name="Mori K."/>
            <person name="Takaichi S."/>
            <person name="Hanada S."/>
        </authorList>
    </citation>
    <scope>NUCLEOTIDE SEQUENCE [LARGE SCALE GENOMIC DNA]</scope>
    <source>
        <strain evidence="3 4">K6</strain>
    </source>
</reference>
<accession>A0A6N6JJ53</accession>
<dbReference type="Proteomes" id="UP000436822">
    <property type="component" value="Unassembled WGS sequence"/>
</dbReference>
<evidence type="ECO:0000313" key="4">
    <source>
        <dbReference type="Proteomes" id="UP000436822"/>
    </source>
</evidence>
<keyword evidence="1" id="KW-0472">Membrane</keyword>
<evidence type="ECO:0000256" key="1">
    <source>
        <dbReference type="SAM" id="Phobius"/>
    </source>
</evidence>
<dbReference type="RefSeq" id="WP_159809384.1">
    <property type="nucleotide sequence ID" value="NZ_BLJE01000004.1"/>
</dbReference>